<protein>
    <recommendedName>
        <fullName evidence="3">Protein kinase domain-containing protein</fullName>
    </recommendedName>
</protein>
<sequence length="410" mass="48659">MMVSDDFKDLKDQCEKCGKNYYIWCDSCQINELKNNFGNWTSGDEKIDNFIQEMQLKIYYDNDIIVEWIPYNQFDNIKKINKDGFATVYSAIWKDGPLDDDQKKKKRINNKKVTLKCLYNSKYTIDEFLNEAKTYSINEYDHNILKIYGISQNPNTKDYIMVLQDGYCEKCGEIYTNISNKRCKSCQMNDLKENLRNWTSKNKKIDELIRDMYLKFDYLNGIIFEWIPFNQFNNIKEINKGNFATVYLATWNDGPLYFNKHDNMYKRNQNMKVILKSCYNSQNITDEFLDEVRSYSIYEKDVDTIKIFGISQNPDTKDYIIVLKDGYCEKCGNQYTNIRQKWCKSCQIDYLENTCIKSGNGNIDNFIQEMRLKINHYDNIAVGWIPYNKQPFVNCVHDQYLTLNICNGVS</sequence>
<name>A0A015L3T1_RHIIW</name>
<reference evidence="1 2" key="1">
    <citation type="submission" date="2014-02" db="EMBL/GenBank/DDBJ databases">
        <title>Single nucleus genome sequencing reveals high similarity among nuclei of an endomycorrhizal fungus.</title>
        <authorList>
            <person name="Lin K."/>
            <person name="Geurts R."/>
            <person name="Zhang Z."/>
            <person name="Limpens E."/>
            <person name="Saunders D.G."/>
            <person name="Mu D."/>
            <person name="Pang E."/>
            <person name="Cao H."/>
            <person name="Cha H."/>
            <person name="Lin T."/>
            <person name="Zhou Q."/>
            <person name="Shang Y."/>
            <person name="Li Y."/>
            <person name="Ivanov S."/>
            <person name="Sharma T."/>
            <person name="Velzen R.V."/>
            <person name="Ruijter N.D."/>
            <person name="Aanen D.K."/>
            <person name="Win J."/>
            <person name="Kamoun S."/>
            <person name="Bisseling T."/>
            <person name="Huang S."/>
        </authorList>
    </citation>
    <scope>NUCLEOTIDE SEQUENCE [LARGE SCALE GENOMIC DNA]</scope>
    <source>
        <strain evidence="2">DAOM197198w</strain>
    </source>
</reference>
<dbReference type="Gene3D" id="1.10.510.10">
    <property type="entry name" value="Transferase(Phosphotransferase) domain 1"/>
    <property type="match status" value="1"/>
</dbReference>
<keyword evidence="2" id="KW-1185">Reference proteome</keyword>
<accession>A0A015L3T1</accession>
<dbReference type="InterPro" id="IPR011009">
    <property type="entry name" value="Kinase-like_dom_sf"/>
</dbReference>
<proteinExistence type="predicted"/>
<organism evidence="1 2">
    <name type="scientific">Rhizophagus irregularis (strain DAOM 197198w)</name>
    <name type="common">Glomus intraradices</name>
    <dbReference type="NCBI Taxonomy" id="1432141"/>
    <lineage>
        <taxon>Eukaryota</taxon>
        <taxon>Fungi</taxon>
        <taxon>Fungi incertae sedis</taxon>
        <taxon>Mucoromycota</taxon>
        <taxon>Glomeromycotina</taxon>
        <taxon>Glomeromycetes</taxon>
        <taxon>Glomerales</taxon>
        <taxon>Glomeraceae</taxon>
        <taxon>Rhizophagus</taxon>
    </lineage>
</organism>
<gene>
    <name evidence="1" type="ORF">RirG_117600</name>
</gene>
<comment type="caution">
    <text evidence="1">The sequence shown here is derived from an EMBL/GenBank/DDBJ whole genome shotgun (WGS) entry which is preliminary data.</text>
</comment>
<dbReference type="OrthoDB" id="2443966at2759"/>
<dbReference type="AlphaFoldDB" id="A0A015L3T1"/>
<dbReference type="Gene3D" id="1.10.10.1010">
    <property type="entry name" value="Intein homing endonuclease, domain IV"/>
    <property type="match status" value="1"/>
</dbReference>
<evidence type="ECO:0000313" key="2">
    <source>
        <dbReference type="Proteomes" id="UP000022910"/>
    </source>
</evidence>
<dbReference type="SUPFAM" id="SSF56112">
    <property type="entry name" value="Protein kinase-like (PK-like)"/>
    <property type="match status" value="2"/>
</dbReference>
<dbReference type="Proteomes" id="UP000022910">
    <property type="component" value="Unassembled WGS sequence"/>
</dbReference>
<dbReference type="EMBL" id="JEMT01018016">
    <property type="protein sequence ID" value="EXX67086.1"/>
    <property type="molecule type" value="Genomic_DNA"/>
</dbReference>
<evidence type="ECO:0008006" key="3">
    <source>
        <dbReference type="Google" id="ProtNLM"/>
    </source>
</evidence>
<dbReference type="HOGENOM" id="CLU_000288_7_8_1"/>
<evidence type="ECO:0000313" key="1">
    <source>
        <dbReference type="EMBL" id="EXX67086.1"/>
    </source>
</evidence>